<name>A0A423UPG0_STRGL</name>
<evidence type="ECO:0000256" key="1">
    <source>
        <dbReference type="ARBA" id="ARBA00006611"/>
    </source>
</evidence>
<organism evidence="2 3">
    <name type="scientific">Streptomyces globisporus</name>
    <dbReference type="NCBI Taxonomy" id="1908"/>
    <lineage>
        <taxon>Bacteria</taxon>
        <taxon>Bacillati</taxon>
        <taxon>Actinomycetota</taxon>
        <taxon>Actinomycetes</taxon>
        <taxon>Kitasatosporales</taxon>
        <taxon>Streptomycetaceae</taxon>
        <taxon>Streptomyces</taxon>
    </lineage>
</organism>
<dbReference type="AlphaFoldDB" id="A0A423UPG0"/>
<protein>
    <submittedName>
        <fullName evidence="2">Uncharacterized protein</fullName>
    </submittedName>
</protein>
<reference evidence="2 3" key="1">
    <citation type="submission" date="2018-08" db="EMBL/GenBank/DDBJ databases">
        <title>Streptomyces globisporus 1912-4Crt, whole genome shotgun sequence.</title>
        <authorList>
            <person name="Matselyukh B."/>
        </authorList>
    </citation>
    <scope>NUCLEOTIDE SEQUENCE [LARGE SCALE GENOMIC DNA]</scope>
    <source>
        <strain evidence="2 3">1912-4Crt</strain>
    </source>
</reference>
<evidence type="ECO:0000313" key="3">
    <source>
        <dbReference type="Proteomes" id="UP000285596"/>
    </source>
</evidence>
<evidence type="ECO:0000313" key="2">
    <source>
        <dbReference type="EMBL" id="ROV64228.1"/>
    </source>
</evidence>
<dbReference type="EMBL" id="QWFA01000435">
    <property type="protein sequence ID" value="ROV64228.1"/>
    <property type="molecule type" value="Genomic_DNA"/>
</dbReference>
<dbReference type="InterPro" id="IPR027417">
    <property type="entry name" value="P-loop_NTPase"/>
</dbReference>
<sequence>MFHEIYGFNVLAAWIKFPDSYALQVIGKKVYMKIDGRNKLMKDMRFRSEEQVDKIIRSLAMQKEDAILNTYNNSLEVDLYTGERIAILISPRVKQNVITFRRFLIDAVRVEDLTIPKRKTLPIEGVNVVKGLSKTHCNIIIAGPTGVGKSTLTKAMLAERDPGYTGVIM</sequence>
<dbReference type="SUPFAM" id="SSF52540">
    <property type="entry name" value="P-loop containing nucleoside triphosphate hydrolases"/>
    <property type="match status" value="1"/>
</dbReference>
<comment type="caution">
    <text evidence="2">The sequence shown here is derived from an EMBL/GenBank/DDBJ whole genome shotgun (WGS) entry which is preliminary data.</text>
</comment>
<comment type="similarity">
    <text evidence="1">Belongs to the GSP E family.</text>
</comment>
<dbReference type="GO" id="GO:0016887">
    <property type="term" value="F:ATP hydrolysis activity"/>
    <property type="evidence" value="ECO:0007669"/>
    <property type="project" value="InterPro"/>
</dbReference>
<dbReference type="Gene3D" id="3.30.450.380">
    <property type="match status" value="1"/>
</dbReference>
<gene>
    <name evidence="2" type="ORF">D3105_34180</name>
</gene>
<dbReference type="Gene3D" id="3.40.50.300">
    <property type="entry name" value="P-loop containing nucleotide triphosphate hydrolases"/>
    <property type="match status" value="1"/>
</dbReference>
<proteinExistence type="inferred from homology"/>
<feature type="non-terminal residue" evidence="2">
    <location>
        <position position="169"/>
    </location>
</feature>
<accession>A0A423UPG0</accession>
<dbReference type="InterPro" id="IPR050921">
    <property type="entry name" value="T4SS_GSP_E_ATPase"/>
</dbReference>
<dbReference type="PANTHER" id="PTHR30486">
    <property type="entry name" value="TWITCHING MOTILITY PROTEIN PILT"/>
    <property type="match status" value="1"/>
</dbReference>
<dbReference type="PANTHER" id="PTHR30486:SF6">
    <property type="entry name" value="TYPE IV PILUS RETRACTATION ATPASE PILT"/>
    <property type="match status" value="1"/>
</dbReference>
<dbReference type="Proteomes" id="UP000285596">
    <property type="component" value="Unassembled WGS sequence"/>
</dbReference>